<feature type="domain" description="DUF5606" evidence="2">
    <location>
        <begin position="3"/>
        <end position="48"/>
    </location>
</feature>
<dbReference type="Gene3D" id="1.10.10.1650">
    <property type="match status" value="1"/>
</dbReference>
<evidence type="ECO:0000259" key="2">
    <source>
        <dbReference type="Pfam" id="PF18347"/>
    </source>
</evidence>
<dbReference type="Gene3D" id="2.30.30.730">
    <property type="match status" value="1"/>
</dbReference>
<evidence type="ECO:0000259" key="3">
    <source>
        <dbReference type="Pfam" id="PF21186"/>
    </source>
</evidence>
<gene>
    <name evidence="4" type="ORF">ACFQZJ_06025</name>
</gene>
<protein>
    <submittedName>
        <fullName evidence="4">DUF5606 domain-containing protein</fullName>
    </submittedName>
</protein>
<keyword evidence="5" id="KW-1185">Reference proteome</keyword>
<dbReference type="Proteomes" id="UP001597012">
    <property type="component" value="Unassembled WGS sequence"/>
</dbReference>
<sequence>MGLEKILSVAGKPGLYKLITQTRSGFVAESLLDGKRISVGLRSNVSVLSEIAIYTLEAELPLREVFLKIQEKENGGKTSVGHKEDKIKLEEYFFEVLPNYDEDRVYASDIKKIVQWYNILVDKDIADFSEPEKDSESEKESDKESATE</sequence>
<dbReference type="Pfam" id="PF18347">
    <property type="entry name" value="DUF5606"/>
    <property type="match status" value="1"/>
</dbReference>
<name>A0ABW3B334_9FLAO</name>
<feature type="region of interest" description="Disordered" evidence="1">
    <location>
        <begin position="129"/>
        <end position="148"/>
    </location>
</feature>
<evidence type="ECO:0000256" key="1">
    <source>
        <dbReference type="SAM" id="MobiDB-lite"/>
    </source>
</evidence>
<accession>A0ABW3B334</accession>
<dbReference type="RefSeq" id="WP_379933018.1">
    <property type="nucleotide sequence ID" value="NZ_JBHTHY010000003.1"/>
</dbReference>
<dbReference type="EMBL" id="JBHTHY010000003">
    <property type="protein sequence ID" value="MFD0797009.1"/>
    <property type="molecule type" value="Genomic_DNA"/>
</dbReference>
<organism evidence="4 5">
    <name type="scientific">Maribacter chungangensis</name>
    <dbReference type="NCBI Taxonomy" id="1069117"/>
    <lineage>
        <taxon>Bacteria</taxon>
        <taxon>Pseudomonadati</taxon>
        <taxon>Bacteroidota</taxon>
        <taxon>Flavobacteriia</taxon>
        <taxon>Flavobacteriales</taxon>
        <taxon>Flavobacteriaceae</taxon>
        <taxon>Maribacter</taxon>
    </lineage>
</organism>
<dbReference type="InterPro" id="IPR041218">
    <property type="entry name" value="DUF5606"/>
</dbReference>
<dbReference type="InterPro" id="IPR049282">
    <property type="entry name" value="BVU_3817_N_sf"/>
</dbReference>
<evidence type="ECO:0000313" key="5">
    <source>
        <dbReference type="Proteomes" id="UP001597012"/>
    </source>
</evidence>
<dbReference type="InterPro" id="IPR049281">
    <property type="entry name" value="BVU_3817-like_C_sf"/>
</dbReference>
<dbReference type="Pfam" id="PF21186">
    <property type="entry name" value="DUF6852"/>
    <property type="match status" value="1"/>
</dbReference>
<dbReference type="InterPro" id="IPR049280">
    <property type="entry name" value="DUF6852"/>
</dbReference>
<comment type="caution">
    <text evidence="4">The sequence shown here is derived from an EMBL/GenBank/DDBJ whole genome shotgun (WGS) entry which is preliminary data.</text>
</comment>
<proteinExistence type="predicted"/>
<feature type="domain" description="DUF6852" evidence="3">
    <location>
        <begin position="51"/>
        <end position="120"/>
    </location>
</feature>
<reference evidence="5" key="1">
    <citation type="journal article" date="2019" name="Int. J. Syst. Evol. Microbiol.">
        <title>The Global Catalogue of Microorganisms (GCM) 10K type strain sequencing project: providing services to taxonomists for standard genome sequencing and annotation.</title>
        <authorList>
            <consortium name="The Broad Institute Genomics Platform"/>
            <consortium name="The Broad Institute Genome Sequencing Center for Infectious Disease"/>
            <person name="Wu L."/>
            <person name="Ma J."/>
        </authorList>
    </citation>
    <scope>NUCLEOTIDE SEQUENCE [LARGE SCALE GENOMIC DNA]</scope>
    <source>
        <strain evidence="5">CCUG 61948</strain>
    </source>
</reference>
<evidence type="ECO:0000313" key="4">
    <source>
        <dbReference type="EMBL" id="MFD0797009.1"/>
    </source>
</evidence>